<dbReference type="InterPro" id="IPR045229">
    <property type="entry name" value="TPP_enz"/>
</dbReference>
<dbReference type="GO" id="GO:0009097">
    <property type="term" value="P:isoleucine biosynthetic process"/>
    <property type="evidence" value="ECO:0007669"/>
    <property type="project" value="TreeGrafter"/>
</dbReference>
<dbReference type="PANTHER" id="PTHR18968">
    <property type="entry name" value="THIAMINE PYROPHOSPHATE ENZYMES"/>
    <property type="match status" value="1"/>
</dbReference>
<sequence length="563" mass="60507">MNTQENTYTVADAIVEELVQAGVEVVFGIVSIHNMPIYDAIHRDGRIHPVTARGESGAVNMADGYARATGKLGVVITSTGTGAGNAAGSLVEAWSAGVPLLHITGEVDSSYIGTGRGYIHEMKDQLQMMEGCSKLALELKRPDQASAFTRKAIEEANAAPTGPVTIQIPINYQSAIIPKSVSLIDVEKISSCCSKHVHLPQEVIEELTNATRPIIWAGGGVISAEASDEVTKLAELLGAAVITSQSGKGSIPEDHPLCIGHFASYQQVRNLVQKADLVLSIGVRFRSNETANWKIQIECKHINIDVDYLAFNRNYPVAHSLIGDAKQIVKAILHKIKKEELSTSTAYQAEVTSVREEIRTQLRVTLGPYEQFVEGMRRVLPKDTILVRDVTVPANVWGSRLFEIYEPRTSIHASGGGIGQGLPTAIGAQMGRKDRTVVLMAGDGGFMVNVGEMVTASQESLPLIVVLFDDSGYGVLRNIQDAAYGRQVAVDLLSPDFVQLGQAMGYEAKRIGDATAFISELETAINRKKPSIIVVDMEAVGPMAKPFGGPPGAAEAFRPKKLS</sequence>
<dbReference type="GO" id="GO:0009099">
    <property type="term" value="P:L-valine biosynthetic process"/>
    <property type="evidence" value="ECO:0007669"/>
    <property type="project" value="TreeGrafter"/>
</dbReference>
<dbReference type="EMBL" id="WUUL01000018">
    <property type="protein sequence ID" value="MXQ55732.1"/>
    <property type="molecule type" value="Genomic_DNA"/>
</dbReference>
<accession>A0A6I4W5Y9</accession>
<evidence type="ECO:0000259" key="6">
    <source>
        <dbReference type="Pfam" id="PF02776"/>
    </source>
</evidence>
<dbReference type="GO" id="GO:0050660">
    <property type="term" value="F:flavin adenine dinucleotide binding"/>
    <property type="evidence" value="ECO:0007669"/>
    <property type="project" value="TreeGrafter"/>
</dbReference>
<dbReference type="NCBIfam" id="NF005470">
    <property type="entry name" value="PRK07064.1"/>
    <property type="match status" value="1"/>
</dbReference>
<dbReference type="GO" id="GO:0030976">
    <property type="term" value="F:thiamine pyrophosphate binding"/>
    <property type="evidence" value="ECO:0007669"/>
    <property type="project" value="InterPro"/>
</dbReference>
<name>A0A6I4W5Y9_9BACL</name>
<dbReference type="GO" id="GO:0000287">
    <property type="term" value="F:magnesium ion binding"/>
    <property type="evidence" value="ECO:0007669"/>
    <property type="project" value="InterPro"/>
</dbReference>
<dbReference type="InterPro" id="IPR011766">
    <property type="entry name" value="TPP_enzyme_TPP-bd"/>
</dbReference>
<evidence type="ECO:0000259" key="5">
    <source>
        <dbReference type="Pfam" id="PF02775"/>
    </source>
</evidence>
<dbReference type="Gene3D" id="3.40.50.1220">
    <property type="entry name" value="TPP-binding domain"/>
    <property type="match status" value="1"/>
</dbReference>
<evidence type="ECO:0000256" key="1">
    <source>
        <dbReference type="ARBA" id="ARBA00007812"/>
    </source>
</evidence>
<dbReference type="RefSeq" id="WP_160803085.1">
    <property type="nucleotide sequence ID" value="NZ_WUUL01000018.1"/>
</dbReference>
<protein>
    <submittedName>
        <fullName evidence="7">Thiamine pyrophosphate-binding protein</fullName>
    </submittedName>
</protein>
<dbReference type="Proteomes" id="UP000430692">
    <property type="component" value="Unassembled WGS sequence"/>
</dbReference>
<reference evidence="7 8" key="1">
    <citation type="submission" date="2019-12" db="EMBL/GenBank/DDBJ databases">
        <title>Whole-genome analyses of novel actinobacteria.</title>
        <authorList>
            <person name="Sahin N."/>
            <person name="Saygin H."/>
        </authorList>
    </citation>
    <scope>NUCLEOTIDE SEQUENCE [LARGE SCALE GENOMIC DNA]</scope>
    <source>
        <strain evidence="7 8">KC615</strain>
    </source>
</reference>
<evidence type="ECO:0000313" key="7">
    <source>
        <dbReference type="EMBL" id="MXQ55732.1"/>
    </source>
</evidence>
<dbReference type="InterPro" id="IPR012000">
    <property type="entry name" value="Thiamin_PyroP_enz_cen_dom"/>
</dbReference>
<feature type="domain" description="Thiamine pyrophosphate enzyme N-terminal TPP-binding" evidence="6">
    <location>
        <begin position="9"/>
        <end position="128"/>
    </location>
</feature>
<dbReference type="Pfam" id="PF02776">
    <property type="entry name" value="TPP_enzyme_N"/>
    <property type="match status" value="1"/>
</dbReference>
<dbReference type="Pfam" id="PF02775">
    <property type="entry name" value="TPP_enzyme_C"/>
    <property type="match status" value="1"/>
</dbReference>
<dbReference type="InterPro" id="IPR029035">
    <property type="entry name" value="DHS-like_NAD/FAD-binding_dom"/>
</dbReference>
<keyword evidence="8" id="KW-1185">Reference proteome</keyword>
<keyword evidence="2 3" id="KW-0786">Thiamine pyrophosphate</keyword>
<dbReference type="SUPFAM" id="SSF52467">
    <property type="entry name" value="DHS-like NAD/FAD-binding domain"/>
    <property type="match status" value="1"/>
</dbReference>
<feature type="domain" description="Thiamine pyrophosphate enzyme TPP-binding" evidence="5">
    <location>
        <begin position="395"/>
        <end position="535"/>
    </location>
</feature>
<dbReference type="GO" id="GO:0005948">
    <property type="term" value="C:acetolactate synthase complex"/>
    <property type="evidence" value="ECO:0007669"/>
    <property type="project" value="TreeGrafter"/>
</dbReference>
<dbReference type="Gene3D" id="3.40.50.970">
    <property type="match status" value="2"/>
</dbReference>
<evidence type="ECO:0000259" key="4">
    <source>
        <dbReference type="Pfam" id="PF00205"/>
    </source>
</evidence>
<gene>
    <name evidence="7" type="ORF">GSM42_18790</name>
</gene>
<dbReference type="GO" id="GO:0003984">
    <property type="term" value="F:acetolactate synthase activity"/>
    <property type="evidence" value="ECO:0007669"/>
    <property type="project" value="TreeGrafter"/>
</dbReference>
<dbReference type="CDD" id="cd07035">
    <property type="entry name" value="TPP_PYR_POX_like"/>
    <property type="match status" value="1"/>
</dbReference>
<dbReference type="Pfam" id="PF00205">
    <property type="entry name" value="TPP_enzyme_M"/>
    <property type="match status" value="1"/>
</dbReference>
<feature type="domain" description="Thiamine pyrophosphate enzyme central" evidence="4">
    <location>
        <begin position="201"/>
        <end position="332"/>
    </location>
</feature>
<dbReference type="InterPro" id="IPR012001">
    <property type="entry name" value="Thiamin_PyroP_enz_TPP-bd_dom"/>
</dbReference>
<comment type="caution">
    <text evidence="7">The sequence shown here is derived from an EMBL/GenBank/DDBJ whole genome shotgun (WGS) entry which is preliminary data.</text>
</comment>
<comment type="similarity">
    <text evidence="1 3">Belongs to the TPP enzyme family.</text>
</comment>
<dbReference type="SUPFAM" id="SSF52518">
    <property type="entry name" value="Thiamin diphosphate-binding fold (THDP-binding)"/>
    <property type="match status" value="2"/>
</dbReference>
<evidence type="ECO:0000313" key="8">
    <source>
        <dbReference type="Proteomes" id="UP000430692"/>
    </source>
</evidence>
<evidence type="ECO:0000256" key="2">
    <source>
        <dbReference type="ARBA" id="ARBA00023052"/>
    </source>
</evidence>
<dbReference type="PANTHER" id="PTHR18968:SF13">
    <property type="entry name" value="ACETOLACTATE SYNTHASE CATALYTIC SUBUNIT, MITOCHONDRIAL"/>
    <property type="match status" value="1"/>
</dbReference>
<evidence type="ECO:0000256" key="3">
    <source>
        <dbReference type="RuleBase" id="RU362132"/>
    </source>
</evidence>
<dbReference type="InterPro" id="IPR029061">
    <property type="entry name" value="THDP-binding"/>
</dbReference>
<proteinExistence type="inferred from homology"/>
<organism evidence="7 8">
    <name type="scientific">Shimazuella alba</name>
    <dbReference type="NCBI Taxonomy" id="2690964"/>
    <lineage>
        <taxon>Bacteria</taxon>
        <taxon>Bacillati</taxon>
        <taxon>Bacillota</taxon>
        <taxon>Bacilli</taxon>
        <taxon>Bacillales</taxon>
        <taxon>Thermoactinomycetaceae</taxon>
        <taxon>Shimazuella</taxon>
    </lineage>
</organism>
<dbReference type="AlphaFoldDB" id="A0A6I4W5Y9"/>
<dbReference type="CDD" id="cd00568">
    <property type="entry name" value="TPP_enzymes"/>
    <property type="match status" value="1"/>
</dbReference>